<feature type="region of interest" description="Disordered" evidence="1">
    <location>
        <begin position="1"/>
        <end position="157"/>
    </location>
</feature>
<evidence type="ECO:0000256" key="1">
    <source>
        <dbReference type="SAM" id="MobiDB-lite"/>
    </source>
</evidence>
<reference evidence="2" key="1">
    <citation type="submission" date="2023-07" db="EMBL/GenBank/DDBJ databases">
        <title>Black Yeasts Isolated from many extreme environments.</title>
        <authorList>
            <person name="Coleine C."/>
            <person name="Stajich J.E."/>
            <person name="Selbmann L."/>
        </authorList>
    </citation>
    <scope>NUCLEOTIDE SEQUENCE</scope>
    <source>
        <strain evidence="2">CCFEE 5485</strain>
    </source>
</reference>
<feature type="compositionally biased region" description="Low complexity" evidence="1">
    <location>
        <begin position="50"/>
        <end position="62"/>
    </location>
</feature>
<accession>A0AAE0WW61</accession>
<evidence type="ECO:0000313" key="3">
    <source>
        <dbReference type="Proteomes" id="UP001274830"/>
    </source>
</evidence>
<dbReference type="Proteomes" id="UP001274830">
    <property type="component" value="Unassembled WGS sequence"/>
</dbReference>
<dbReference type="AlphaFoldDB" id="A0AAE0WW61"/>
<sequence length="157" mass="15865">MSKEYEGQDPMEIARQAERDLNSNAAKTGTSGSDSTNDSGIDEAGAARFAGGSVTTGSTGASNNRAIPEDEGGSINPSTGRPFKASDYEGLGGPEDKAQAYAEAAGGNNDVRGNIRQQGESAALNDNARDGPSGQPVSEHGPGYTSTAGGLNETGPR</sequence>
<evidence type="ECO:0000313" key="2">
    <source>
        <dbReference type="EMBL" id="KAK3678964.1"/>
    </source>
</evidence>
<feature type="compositionally biased region" description="Low complexity" evidence="1">
    <location>
        <begin position="28"/>
        <end position="39"/>
    </location>
</feature>
<comment type="caution">
    <text evidence="2">The sequence shown here is derived from an EMBL/GenBank/DDBJ whole genome shotgun (WGS) entry which is preliminary data.</text>
</comment>
<protein>
    <submittedName>
        <fullName evidence="2">Uncharacterized protein</fullName>
    </submittedName>
</protein>
<keyword evidence="3" id="KW-1185">Reference proteome</keyword>
<proteinExistence type="predicted"/>
<name>A0AAE0WW61_9PEZI</name>
<dbReference type="EMBL" id="JAUTXT010000003">
    <property type="protein sequence ID" value="KAK3678964.1"/>
    <property type="molecule type" value="Genomic_DNA"/>
</dbReference>
<gene>
    <name evidence="2" type="ORF">LTR78_001417</name>
</gene>
<organism evidence="2 3">
    <name type="scientific">Recurvomyces mirabilis</name>
    <dbReference type="NCBI Taxonomy" id="574656"/>
    <lineage>
        <taxon>Eukaryota</taxon>
        <taxon>Fungi</taxon>
        <taxon>Dikarya</taxon>
        <taxon>Ascomycota</taxon>
        <taxon>Pezizomycotina</taxon>
        <taxon>Dothideomycetes</taxon>
        <taxon>Dothideomycetidae</taxon>
        <taxon>Mycosphaerellales</taxon>
        <taxon>Teratosphaeriaceae</taxon>
        <taxon>Recurvomyces</taxon>
    </lineage>
</organism>